<dbReference type="InterPro" id="IPR001810">
    <property type="entry name" value="F-box_dom"/>
</dbReference>
<dbReference type="EMBL" id="CAJNYT010002576">
    <property type="protein sequence ID" value="CAF3477939.1"/>
    <property type="molecule type" value="Genomic_DNA"/>
</dbReference>
<protein>
    <recommendedName>
        <fullName evidence="1">F-box domain-containing protein</fullName>
    </recommendedName>
</protein>
<dbReference type="InterPro" id="IPR032675">
    <property type="entry name" value="LRR_dom_sf"/>
</dbReference>
<dbReference type="AlphaFoldDB" id="A0A817VNQ1"/>
<evidence type="ECO:0000313" key="6">
    <source>
        <dbReference type="Proteomes" id="UP000663869"/>
    </source>
</evidence>
<dbReference type="Proteomes" id="UP000663848">
    <property type="component" value="Unassembled WGS sequence"/>
</dbReference>
<evidence type="ECO:0000259" key="1">
    <source>
        <dbReference type="PROSITE" id="PS50181"/>
    </source>
</evidence>
<sequence length="854" mass="100165">MPVVTLYDTCLRNVLKSSCLNRNNLKQLPISCLRDILPYLSPYELERFDFIYRIRHIQTNDLWRRHFELIWSISRDDKDSYESIFDIPYKRLYFEYLFHDTQILQLGIYIHISQINISKSIVNLSFIEHIKYNLTRDSIIYCSKRRLSDDNQSLAIIWNHQWNKYIKRFILVPNVWNLTKIDPLLMECFTENVTDIVLSGYPTESDYHGMKFILDILTRGHITNIVLKFPSYCLLNILSPLLIYPRSYSLSYLSTSNENDNKPSNLFTQNFILPHRQRQQCLQVEIHSLQENSTNLHRFESNDDHLIEYEDSNSTDTTHAVISESIRSSHDSLDVLSTLAIENHFSQSTLQQHLPSDDPIQADMPIIESSHLTSLSDHSRPTIEPYERLLPYLNRSRNLQQYSNRRSILTPIRHISTSEQSVTRIQPVTNLIAEPISSSDSNLFRQQTTTIVVPASETSNSTRKQQVIEDSKEKYLLVHLTPQYQTNSLTNLSIYYVSSFETIEMIAVALLGMNQIHHLTLVNFAIYSSQLETTLFTLCNRSQLQSLNLTSISLIHGSIGFLLHLFQTKINHKNININLKHLRLDTIKMFSLLTNGIHLSDVEQAEFIQNSSLEQFIWRERHMQYIHIRLLYKLSRNIMSKLHRLELSSILECTIFDQYTWCQTFLHHISDVRLRNIRIRPIHLKQFFSSLNTPAVLTVFHFERIGLTWNNNQQSIVIQDAFTYLMLYAKHLVELSLAYNNLNNNFVQWLCQMLLSSDKTIEMNNTSWWPVGILNLTFNLITSESIRRLIDTLKEYKIRWKIGYSPIRRIYILGNALEMREIPNLKKQFNALGCDLISYIFCLDLFALIISFNG</sequence>
<dbReference type="Gene3D" id="3.80.10.10">
    <property type="entry name" value="Ribonuclease Inhibitor"/>
    <property type="match status" value="1"/>
</dbReference>
<evidence type="ECO:0000313" key="2">
    <source>
        <dbReference type="EMBL" id="CAF3343751.1"/>
    </source>
</evidence>
<dbReference type="EMBL" id="CAJNYU010000247">
    <property type="protein sequence ID" value="CAF3343751.1"/>
    <property type="molecule type" value="Genomic_DNA"/>
</dbReference>
<evidence type="ECO:0000313" key="4">
    <source>
        <dbReference type="EMBL" id="CAF4339121.1"/>
    </source>
</evidence>
<gene>
    <name evidence="2" type="ORF">FME351_LOCUS3843</name>
    <name evidence="3" type="ORF">GRG538_LOCUS16135</name>
    <name evidence="5" type="ORF">QYT958_LOCUS21793</name>
    <name evidence="4" type="ORF">TSG867_LOCUS8746</name>
</gene>
<organism evidence="2 6">
    <name type="scientific">Rotaria socialis</name>
    <dbReference type="NCBI Taxonomy" id="392032"/>
    <lineage>
        <taxon>Eukaryota</taxon>
        <taxon>Metazoa</taxon>
        <taxon>Spiralia</taxon>
        <taxon>Gnathifera</taxon>
        <taxon>Rotifera</taxon>
        <taxon>Eurotatoria</taxon>
        <taxon>Bdelloidea</taxon>
        <taxon>Philodinida</taxon>
        <taxon>Philodinidae</taxon>
        <taxon>Rotaria</taxon>
    </lineage>
</organism>
<feature type="domain" description="F-box" evidence="1">
    <location>
        <begin position="22"/>
        <end position="66"/>
    </location>
</feature>
<dbReference type="EMBL" id="CAJOBR010004043">
    <property type="protein sequence ID" value="CAF4764167.1"/>
    <property type="molecule type" value="Genomic_DNA"/>
</dbReference>
<accession>A0A817VNQ1</accession>
<dbReference type="Proteomes" id="UP000663869">
    <property type="component" value="Unassembled WGS sequence"/>
</dbReference>
<dbReference type="PROSITE" id="PS50181">
    <property type="entry name" value="FBOX"/>
    <property type="match status" value="1"/>
</dbReference>
<dbReference type="Proteomes" id="UP000663862">
    <property type="component" value="Unassembled WGS sequence"/>
</dbReference>
<dbReference type="Proteomes" id="UP000663872">
    <property type="component" value="Unassembled WGS sequence"/>
</dbReference>
<comment type="caution">
    <text evidence="2">The sequence shown here is derived from an EMBL/GenBank/DDBJ whole genome shotgun (WGS) entry which is preliminary data.</text>
</comment>
<evidence type="ECO:0000313" key="3">
    <source>
        <dbReference type="EMBL" id="CAF3477939.1"/>
    </source>
</evidence>
<reference evidence="2" key="1">
    <citation type="submission" date="2021-02" db="EMBL/GenBank/DDBJ databases">
        <authorList>
            <person name="Nowell W R."/>
        </authorList>
    </citation>
    <scope>NUCLEOTIDE SEQUENCE</scope>
</reference>
<proteinExistence type="predicted"/>
<name>A0A817VNQ1_9BILA</name>
<dbReference type="SUPFAM" id="SSF52047">
    <property type="entry name" value="RNI-like"/>
    <property type="match status" value="1"/>
</dbReference>
<evidence type="ECO:0000313" key="5">
    <source>
        <dbReference type="EMBL" id="CAF4764167.1"/>
    </source>
</evidence>
<dbReference type="EMBL" id="CAJOBQ010000366">
    <property type="protein sequence ID" value="CAF4339121.1"/>
    <property type="molecule type" value="Genomic_DNA"/>
</dbReference>